<proteinExistence type="predicted"/>
<keyword evidence="1" id="KW-0472">Membrane</keyword>
<evidence type="ECO:0000256" key="1">
    <source>
        <dbReference type="SAM" id="Phobius"/>
    </source>
</evidence>
<keyword evidence="1" id="KW-1133">Transmembrane helix</keyword>
<dbReference type="AlphaFoldDB" id="A0A2G5VC87"/>
<sequence>MSYIHNSYHYQIAVASAIVIGVVNLLAGVAYAIYVVVLKDILGDDKQRVHPARSSAQWTQASQQFKQTEPKFKNAGTQTTKNDYSEILQHSIVQKCEKSAEEESRQMIGLLLSIYENNYALNQHSEYLKSIFSSQKWSQTSNSSENSTFWNCNP</sequence>
<keyword evidence="1" id="KW-0812">Transmembrane</keyword>
<dbReference type="EMBL" id="PDUG01000002">
    <property type="protein sequence ID" value="PIC49374.1"/>
    <property type="molecule type" value="Genomic_DNA"/>
</dbReference>
<name>A0A2G5VC87_9PELO</name>
<keyword evidence="3" id="KW-1185">Reference proteome</keyword>
<comment type="caution">
    <text evidence="2">The sequence shown here is derived from an EMBL/GenBank/DDBJ whole genome shotgun (WGS) entry which is preliminary data.</text>
</comment>
<reference evidence="3" key="1">
    <citation type="submission" date="2017-10" db="EMBL/GenBank/DDBJ databases">
        <title>Rapid genome shrinkage in a self-fertile nematode reveals novel sperm competition proteins.</title>
        <authorList>
            <person name="Yin D."/>
            <person name="Schwarz E.M."/>
            <person name="Thomas C.G."/>
            <person name="Felde R.L."/>
            <person name="Korf I.F."/>
            <person name="Cutter A.D."/>
            <person name="Schartner C.M."/>
            <person name="Ralston E.J."/>
            <person name="Meyer B.J."/>
            <person name="Haag E.S."/>
        </authorList>
    </citation>
    <scope>NUCLEOTIDE SEQUENCE [LARGE SCALE GENOMIC DNA]</scope>
    <source>
        <strain evidence="3">JU1422</strain>
    </source>
</reference>
<evidence type="ECO:0000313" key="3">
    <source>
        <dbReference type="Proteomes" id="UP000230233"/>
    </source>
</evidence>
<dbReference type="Proteomes" id="UP000230233">
    <property type="component" value="Chromosome II"/>
</dbReference>
<feature type="transmembrane region" description="Helical" evidence="1">
    <location>
        <begin position="12"/>
        <end position="38"/>
    </location>
</feature>
<dbReference type="OrthoDB" id="5856566at2759"/>
<accession>A0A2G5VC87</accession>
<evidence type="ECO:0000313" key="2">
    <source>
        <dbReference type="EMBL" id="PIC49374.1"/>
    </source>
</evidence>
<organism evidence="2 3">
    <name type="scientific">Caenorhabditis nigoni</name>
    <dbReference type="NCBI Taxonomy" id="1611254"/>
    <lineage>
        <taxon>Eukaryota</taxon>
        <taxon>Metazoa</taxon>
        <taxon>Ecdysozoa</taxon>
        <taxon>Nematoda</taxon>
        <taxon>Chromadorea</taxon>
        <taxon>Rhabditida</taxon>
        <taxon>Rhabditina</taxon>
        <taxon>Rhabditomorpha</taxon>
        <taxon>Rhabditoidea</taxon>
        <taxon>Rhabditidae</taxon>
        <taxon>Peloderinae</taxon>
        <taxon>Caenorhabditis</taxon>
    </lineage>
</organism>
<dbReference type="STRING" id="1611254.A0A2G5VC87"/>
<protein>
    <submittedName>
        <fullName evidence="2">Uncharacterized protein</fullName>
    </submittedName>
</protein>
<gene>
    <name evidence="2" type="primary">Cnig_chr_II.g8003</name>
    <name evidence="2" type="ORF">B9Z55_008003</name>
</gene>